<feature type="domain" description="HicB-like antitoxin of toxin-antitoxin system" evidence="1">
    <location>
        <begin position="9"/>
        <end position="119"/>
    </location>
</feature>
<gene>
    <name evidence="3" type="ORF">FD41_GL000870</name>
    <name evidence="2" type="ORF">JCM14108_868</name>
</gene>
<protein>
    <submittedName>
        <fullName evidence="2">Phage-related protein</fullName>
    </submittedName>
</protein>
<dbReference type="EMBL" id="BAKI01000006">
    <property type="protein sequence ID" value="GAF35934.1"/>
    <property type="molecule type" value="Genomic_DNA"/>
</dbReference>
<dbReference type="InterPro" id="IPR035069">
    <property type="entry name" value="TTHA1013/TTHA0281-like"/>
</dbReference>
<sequence>MPKNKTVIYPAVFSPEPDDSAINVTFPDVPEAITYGHDEKEAAYSANEVLGLVLANRKKLPKASVIKDIKLEEANDYVVMIAVDLKAAKKQIKVVTITKNVNIPVDLAEEAKERDINFSQVLIEALREKLDES</sequence>
<dbReference type="eggNOG" id="COG1598">
    <property type="taxonomic scope" value="Bacteria"/>
</dbReference>
<comment type="caution">
    <text evidence="2">The sequence shown here is derived from an EMBL/GenBank/DDBJ whole genome shotgun (WGS) entry which is preliminary data.</text>
</comment>
<dbReference type="Pfam" id="PF15919">
    <property type="entry name" value="HicB_lk_antitox"/>
    <property type="match status" value="1"/>
</dbReference>
<keyword evidence="5" id="KW-1185">Reference proteome</keyword>
<dbReference type="Gene3D" id="3.30.160.250">
    <property type="match status" value="1"/>
</dbReference>
<evidence type="ECO:0000313" key="3">
    <source>
        <dbReference type="EMBL" id="KRM04262.1"/>
    </source>
</evidence>
<reference evidence="3 5" key="2">
    <citation type="journal article" date="2015" name="Genome Announc.">
        <title>Expanding the biotechnology potential of lactobacilli through comparative genomics of 213 strains and associated genera.</title>
        <authorList>
            <person name="Sun Z."/>
            <person name="Harris H.M."/>
            <person name="McCann A."/>
            <person name="Guo C."/>
            <person name="Argimon S."/>
            <person name="Zhang W."/>
            <person name="Yang X."/>
            <person name="Jeffery I.B."/>
            <person name="Cooney J.C."/>
            <person name="Kagawa T.F."/>
            <person name="Liu W."/>
            <person name="Song Y."/>
            <person name="Salvetti E."/>
            <person name="Wrobel A."/>
            <person name="Rasinkangas P."/>
            <person name="Parkhill J."/>
            <person name="Rea M.C."/>
            <person name="O'Sullivan O."/>
            <person name="Ritari J."/>
            <person name="Douillard F.P."/>
            <person name="Paul Ross R."/>
            <person name="Yang R."/>
            <person name="Briner A.E."/>
            <person name="Felis G.E."/>
            <person name="de Vos W.M."/>
            <person name="Barrangou R."/>
            <person name="Klaenhammer T.R."/>
            <person name="Caufield P.W."/>
            <person name="Cui Y."/>
            <person name="Zhang H."/>
            <person name="O'Toole P.W."/>
        </authorList>
    </citation>
    <scope>NUCLEOTIDE SEQUENCE [LARGE SCALE GENOMIC DNA]</scope>
    <source>
        <strain evidence="3 5">DSM 18382</strain>
    </source>
</reference>
<dbReference type="Proteomes" id="UP000019488">
    <property type="component" value="Unassembled WGS sequence"/>
</dbReference>
<dbReference type="OrthoDB" id="5419659at2"/>
<dbReference type="InterPro" id="IPR031807">
    <property type="entry name" value="HicB-like"/>
</dbReference>
<name>X0P9R9_9LACO</name>
<dbReference type="Proteomes" id="UP000051966">
    <property type="component" value="Unassembled WGS sequence"/>
</dbReference>
<accession>X0P9R9</accession>
<evidence type="ECO:0000313" key="2">
    <source>
        <dbReference type="EMBL" id="GAF35934.1"/>
    </source>
</evidence>
<dbReference type="EMBL" id="AZFY01000121">
    <property type="protein sequence ID" value="KRM04262.1"/>
    <property type="molecule type" value="Genomic_DNA"/>
</dbReference>
<organism evidence="2 4">
    <name type="scientific">Lentilactobacillus farraginis DSM 18382 = JCM 14108</name>
    <dbReference type="NCBI Taxonomy" id="1423743"/>
    <lineage>
        <taxon>Bacteria</taxon>
        <taxon>Bacillati</taxon>
        <taxon>Bacillota</taxon>
        <taxon>Bacilli</taxon>
        <taxon>Lactobacillales</taxon>
        <taxon>Lactobacillaceae</taxon>
        <taxon>Lentilactobacillus</taxon>
    </lineage>
</organism>
<evidence type="ECO:0000313" key="4">
    <source>
        <dbReference type="Proteomes" id="UP000019488"/>
    </source>
</evidence>
<dbReference type="SUPFAM" id="SSF143100">
    <property type="entry name" value="TTHA1013/TTHA0281-like"/>
    <property type="match status" value="1"/>
</dbReference>
<dbReference type="RefSeq" id="WP_035178472.1">
    <property type="nucleotide sequence ID" value="NZ_AZFY01000121.1"/>
</dbReference>
<dbReference type="AlphaFoldDB" id="X0P9R9"/>
<dbReference type="PATRIC" id="fig|1423743.5.peg.898"/>
<proteinExistence type="predicted"/>
<evidence type="ECO:0000313" key="5">
    <source>
        <dbReference type="Proteomes" id="UP000051966"/>
    </source>
</evidence>
<evidence type="ECO:0000259" key="1">
    <source>
        <dbReference type="Pfam" id="PF15919"/>
    </source>
</evidence>
<reference evidence="2" key="1">
    <citation type="journal article" date="2014" name="Genome Announc.">
        <title>Draft Genome Sequences of Two Lactobacillus Strains, L. farraginis JCM 14108T and L. composti JCM 14202T, Isolated from Compost of Distilled Shochu Residue.</title>
        <authorList>
            <person name="Yuki M."/>
            <person name="Oshima K."/>
            <person name="Suda W."/>
            <person name="Kitahara M."/>
            <person name="Kitamura K."/>
            <person name="Iida T."/>
            <person name="Hattori M."/>
            <person name="Ohkuma M."/>
        </authorList>
    </citation>
    <scope>NUCLEOTIDE SEQUENCE [LARGE SCALE GENOMIC DNA]</scope>
    <source>
        <strain evidence="2">JCM 14108</strain>
    </source>
</reference>
<dbReference type="STRING" id="1423743.FD41_GL000870"/>